<accession>A0A6J5FAY0</accession>
<proteinExistence type="predicted"/>
<dbReference type="PANTHER" id="PTHR35604:SF2">
    <property type="entry name" value="TRANSPOSASE INSH FOR INSERTION SEQUENCE ELEMENT IS5A-RELATED"/>
    <property type="match status" value="1"/>
</dbReference>
<organism evidence="2 3">
    <name type="scientific">Paraburkholderia humisilvae</name>
    <dbReference type="NCBI Taxonomy" id="627669"/>
    <lineage>
        <taxon>Bacteria</taxon>
        <taxon>Pseudomonadati</taxon>
        <taxon>Pseudomonadota</taxon>
        <taxon>Betaproteobacteria</taxon>
        <taxon>Burkholderiales</taxon>
        <taxon>Burkholderiaceae</taxon>
        <taxon>Paraburkholderia</taxon>
    </lineage>
</organism>
<name>A0A6J5FAY0_9BURK</name>
<dbReference type="Pfam" id="PF01609">
    <property type="entry name" value="DDE_Tnp_1"/>
    <property type="match status" value="1"/>
</dbReference>
<dbReference type="Proteomes" id="UP000494363">
    <property type="component" value="Unassembled WGS sequence"/>
</dbReference>
<reference evidence="2 3" key="1">
    <citation type="submission" date="2020-04" db="EMBL/GenBank/DDBJ databases">
        <authorList>
            <person name="De Canck E."/>
        </authorList>
    </citation>
    <scope>NUCLEOTIDE SEQUENCE [LARGE SCALE GENOMIC DNA]</scope>
    <source>
        <strain evidence="2 3">LMG 29542</strain>
    </source>
</reference>
<dbReference type="GO" id="GO:0003677">
    <property type="term" value="F:DNA binding"/>
    <property type="evidence" value="ECO:0007669"/>
    <property type="project" value="InterPro"/>
</dbReference>
<evidence type="ECO:0000259" key="1">
    <source>
        <dbReference type="Pfam" id="PF01609"/>
    </source>
</evidence>
<evidence type="ECO:0000313" key="3">
    <source>
        <dbReference type="Proteomes" id="UP000494363"/>
    </source>
</evidence>
<sequence>MHQTKKGNQWYFGMKAHIGVDAQSGLVHTVIGTAANVYDINAAEALLHGKETDVYADAGYQGIEKRCEAEAVRWHVAIGADSLT</sequence>
<dbReference type="GO" id="GO:0006313">
    <property type="term" value="P:DNA transposition"/>
    <property type="evidence" value="ECO:0007669"/>
    <property type="project" value="InterPro"/>
</dbReference>
<dbReference type="EMBL" id="CADIKH010000214">
    <property type="protein sequence ID" value="CAB3774961.1"/>
    <property type="molecule type" value="Genomic_DNA"/>
</dbReference>
<evidence type="ECO:0000313" key="2">
    <source>
        <dbReference type="EMBL" id="CAB3774961.1"/>
    </source>
</evidence>
<feature type="domain" description="Transposase IS4-like" evidence="1">
    <location>
        <begin position="4"/>
        <end position="79"/>
    </location>
</feature>
<keyword evidence="3" id="KW-1185">Reference proteome</keyword>
<gene>
    <name evidence="2" type="ORF">LMG29542_08343</name>
</gene>
<protein>
    <submittedName>
        <fullName evidence="2">IS5 family transposase ISRso18</fullName>
    </submittedName>
</protein>
<dbReference type="GO" id="GO:0004803">
    <property type="term" value="F:transposase activity"/>
    <property type="evidence" value="ECO:0007669"/>
    <property type="project" value="InterPro"/>
</dbReference>
<dbReference type="PANTHER" id="PTHR35604">
    <property type="entry name" value="TRANSPOSASE INSH FOR INSERTION SEQUENCE ELEMENT IS5A-RELATED"/>
    <property type="match status" value="1"/>
</dbReference>
<dbReference type="AlphaFoldDB" id="A0A6J5FAY0"/>
<dbReference type="InterPro" id="IPR002559">
    <property type="entry name" value="Transposase_11"/>
</dbReference>